<dbReference type="Proteomes" id="UP001439008">
    <property type="component" value="Unassembled WGS sequence"/>
</dbReference>
<name>A0ABV2APX9_9EUKA</name>
<keyword evidence="2" id="KW-1185">Reference proteome</keyword>
<comment type="caution">
    <text evidence="1">The sequence shown here is derived from an EMBL/GenBank/DDBJ whole genome shotgun (WGS) entry which is preliminary data.</text>
</comment>
<reference evidence="1 2" key="1">
    <citation type="journal article" date="2024" name="BMC Biol.">
        <title>Comparative genomics of Ascetosporea gives new insight into the evolutionary basis for animal parasitism in Rhizaria.</title>
        <authorList>
            <person name="Hiltunen Thoren M."/>
            <person name="Onut-Brannstrom I."/>
            <person name="Alfjorden A."/>
            <person name="Peckova H."/>
            <person name="Swords F."/>
            <person name="Hooper C."/>
            <person name="Holzer A.S."/>
            <person name="Bass D."/>
            <person name="Burki F."/>
        </authorList>
    </citation>
    <scope>NUCLEOTIDE SEQUENCE [LARGE SCALE GENOMIC DNA]</scope>
    <source>
        <strain evidence="1">20-A016</strain>
    </source>
</reference>
<dbReference type="Gene3D" id="2.60.40.10">
    <property type="entry name" value="Immunoglobulins"/>
    <property type="match status" value="1"/>
</dbReference>
<organism evidence="1 2">
    <name type="scientific">Bonamia ostreae</name>
    <dbReference type="NCBI Taxonomy" id="126728"/>
    <lineage>
        <taxon>Eukaryota</taxon>
        <taxon>Sar</taxon>
        <taxon>Rhizaria</taxon>
        <taxon>Endomyxa</taxon>
        <taxon>Ascetosporea</taxon>
        <taxon>Haplosporida</taxon>
        <taxon>Bonamia</taxon>
    </lineage>
</organism>
<evidence type="ECO:0008006" key="3">
    <source>
        <dbReference type="Google" id="ProtNLM"/>
    </source>
</evidence>
<gene>
    <name evidence="1" type="ORF">MHBO_003263</name>
</gene>
<feature type="non-terminal residue" evidence="1">
    <location>
        <position position="67"/>
    </location>
</feature>
<evidence type="ECO:0000313" key="2">
    <source>
        <dbReference type="Proteomes" id="UP001439008"/>
    </source>
</evidence>
<sequence length="67" mass="7542">SITTNQVVEQICVESTPPVTTYENNKKCFKKTSDTVLLEGLESGTNYTFTIYAVDSRLERRTDSTDC</sequence>
<accession>A0ABV2APX9</accession>
<evidence type="ECO:0000313" key="1">
    <source>
        <dbReference type="EMBL" id="MES1921733.1"/>
    </source>
</evidence>
<protein>
    <recommendedName>
        <fullName evidence="3">Fibronectin type-III domain-containing protein</fullName>
    </recommendedName>
</protein>
<proteinExistence type="predicted"/>
<dbReference type="EMBL" id="JBDODL010001693">
    <property type="protein sequence ID" value="MES1921733.1"/>
    <property type="molecule type" value="Genomic_DNA"/>
</dbReference>
<dbReference type="InterPro" id="IPR013783">
    <property type="entry name" value="Ig-like_fold"/>
</dbReference>
<feature type="non-terminal residue" evidence="1">
    <location>
        <position position="1"/>
    </location>
</feature>